<dbReference type="Proteomes" id="UP001592582">
    <property type="component" value="Unassembled WGS sequence"/>
</dbReference>
<feature type="transmembrane region" description="Helical" evidence="5">
    <location>
        <begin position="29"/>
        <end position="51"/>
    </location>
</feature>
<name>A0ABV6VCK9_9ACTN</name>
<evidence type="ECO:0000313" key="10">
    <source>
        <dbReference type="Proteomes" id="UP001592582"/>
    </source>
</evidence>
<evidence type="ECO:0000256" key="4">
    <source>
        <dbReference type="ARBA" id="ARBA00023136"/>
    </source>
</evidence>
<evidence type="ECO:0000259" key="6">
    <source>
        <dbReference type="Pfam" id="PF12698"/>
    </source>
</evidence>
<protein>
    <submittedName>
        <fullName evidence="7">ABC transporter permease</fullName>
    </submittedName>
</protein>
<accession>A0ABV6VCK9</accession>
<keyword evidence="10" id="KW-1185">Reference proteome</keyword>
<dbReference type="EMBL" id="JBHEZX010000008">
    <property type="protein sequence ID" value="MFC1411452.1"/>
    <property type="molecule type" value="Genomic_DNA"/>
</dbReference>
<feature type="transmembrane region" description="Helical" evidence="5">
    <location>
        <begin position="179"/>
        <end position="201"/>
    </location>
</feature>
<evidence type="ECO:0000256" key="5">
    <source>
        <dbReference type="SAM" id="Phobius"/>
    </source>
</evidence>
<evidence type="ECO:0000313" key="7">
    <source>
        <dbReference type="EMBL" id="MFC1411452.1"/>
    </source>
</evidence>
<dbReference type="Proteomes" id="UP001592530">
    <property type="component" value="Unassembled WGS sequence"/>
</dbReference>
<evidence type="ECO:0000313" key="8">
    <source>
        <dbReference type="EMBL" id="MFC1432599.1"/>
    </source>
</evidence>
<feature type="transmembrane region" description="Helical" evidence="5">
    <location>
        <begin position="302"/>
        <end position="322"/>
    </location>
</feature>
<proteinExistence type="predicted"/>
<evidence type="ECO:0000256" key="1">
    <source>
        <dbReference type="ARBA" id="ARBA00004141"/>
    </source>
</evidence>
<keyword evidence="2 5" id="KW-0812">Transmembrane</keyword>
<sequence length="401" mass="41375">MNGKLRIGSRQAIQLVAWREIVVRVRSKAFLILLGITAAAAVATPLITHFANLSPGPTRVAVVRQDAALAPVLQATADHLGQNVVVSTVADHAAGVAQVRSGAVDALAEAGPQGIGATVKRTLSDPLNQLFYVAGQQEVLTSQITGLGQDPAPVLRAVGGTRVAVSALEPAAAENGQRIIIAIVAGLLLYLTLMFVGQSVAQGVVEEKSSRVVELLLSTLRPWQLLGGKVVGVGVLGLVQFLVPAALGVGVGLAIGSITLSLASSVGTVLWALAWYGVGFAVYALVFAALGATVSRQEDVGGLTFPAVAPLILAWVVGISVVPSNPGSSLVTWLSMVPPCAPVLMPMRIAMGVAPTWQILLSLVLAIGFAALLLRLAGRVYRNSVLRSGARIPLREALRAA</sequence>
<dbReference type="Pfam" id="PF12698">
    <property type="entry name" value="ABC2_membrane_3"/>
    <property type="match status" value="1"/>
</dbReference>
<comment type="caution">
    <text evidence="7">The sequence shown here is derived from an EMBL/GenBank/DDBJ whole genome shotgun (WGS) entry which is preliminary data.</text>
</comment>
<feature type="transmembrane region" description="Helical" evidence="5">
    <location>
        <begin position="269"/>
        <end position="290"/>
    </location>
</feature>
<dbReference type="RefSeq" id="WP_380511116.1">
    <property type="nucleotide sequence ID" value="NZ_JBHEZX010000008.1"/>
</dbReference>
<comment type="subcellular location">
    <subcellularLocation>
        <location evidence="1">Membrane</location>
        <topology evidence="1">Multi-pass membrane protein</topology>
    </subcellularLocation>
</comment>
<feature type="domain" description="ABC-2 type transporter transmembrane" evidence="6">
    <location>
        <begin position="29"/>
        <end position="377"/>
    </location>
</feature>
<evidence type="ECO:0000256" key="3">
    <source>
        <dbReference type="ARBA" id="ARBA00022989"/>
    </source>
</evidence>
<organism evidence="7 10">
    <name type="scientific">Streptacidiphilus alkalitolerans</name>
    <dbReference type="NCBI Taxonomy" id="3342712"/>
    <lineage>
        <taxon>Bacteria</taxon>
        <taxon>Bacillati</taxon>
        <taxon>Actinomycetota</taxon>
        <taxon>Actinomycetes</taxon>
        <taxon>Kitasatosporales</taxon>
        <taxon>Streptomycetaceae</taxon>
        <taxon>Streptacidiphilus</taxon>
    </lineage>
</organism>
<keyword evidence="4 5" id="KW-0472">Membrane</keyword>
<feature type="transmembrane region" description="Helical" evidence="5">
    <location>
        <begin position="357"/>
        <end position="377"/>
    </location>
</feature>
<evidence type="ECO:0000313" key="9">
    <source>
        <dbReference type="Proteomes" id="UP001592530"/>
    </source>
</evidence>
<reference evidence="9 10" key="1">
    <citation type="submission" date="2024-09" db="EMBL/GenBank/DDBJ databases">
        <authorList>
            <person name="Lee S.D."/>
        </authorList>
    </citation>
    <scope>NUCLEOTIDE SEQUENCE [LARGE SCALE GENOMIC DNA]</scope>
    <source>
        <strain evidence="7 10">N1-1</strain>
        <strain evidence="8 9">N1-3</strain>
    </source>
</reference>
<keyword evidence="3 5" id="KW-1133">Transmembrane helix</keyword>
<evidence type="ECO:0000256" key="2">
    <source>
        <dbReference type="ARBA" id="ARBA00022692"/>
    </source>
</evidence>
<dbReference type="EMBL" id="JBHEZY010000006">
    <property type="protein sequence ID" value="MFC1432599.1"/>
    <property type="molecule type" value="Genomic_DNA"/>
</dbReference>
<gene>
    <name evidence="8" type="ORF">ACEZDB_18285</name>
    <name evidence="7" type="ORF">ACEZDG_19490</name>
</gene>
<dbReference type="InterPro" id="IPR013525">
    <property type="entry name" value="ABC2_TM"/>
</dbReference>
<feature type="transmembrane region" description="Helical" evidence="5">
    <location>
        <begin position="230"/>
        <end position="263"/>
    </location>
</feature>